<dbReference type="GO" id="GO:0017004">
    <property type="term" value="P:cytochrome complex assembly"/>
    <property type="evidence" value="ECO:0007669"/>
    <property type="project" value="UniProtKB-KW"/>
</dbReference>
<dbReference type="PROSITE" id="PS51352">
    <property type="entry name" value="THIOREDOXIN_2"/>
    <property type="match status" value="1"/>
</dbReference>
<name>A0A949JE61_9ACTN</name>
<evidence type="ECO:0000313" key="9">
    <source>
        <dbReference type="Proteomes" id="UP000694501"/>
    </source>
</evidence>
<dbReference type="PROSITE" id="PS51257">
    <property type="entry name" value="PROKAR_LIPOPROTEIN"/>
    <property type="match status" value="1"/>
</dbReference>
<dbReference type="InterPro" id="IPR036249">
    <property type="entry name" value="Thioredoxin-like_sf"/>
</dbReference>
<proteinExistence type="predicted"/>
<dbReference type="PANTHER" id="PTHR42852:SF6">
    <property type="entry name" value="THIOL:DISULFIDE INTERCHANGE PROTEIN DSBE"/>
    <property type="match status" value="1"/>
</dbReference>
<evidence type="ECO:0000259" key="7">
    <source>
        <dbReference type="PROSITE" id="PS51352"/>
    </source>
</evidence>
<dbReference type="PANTHER" id="PTHR42852">
    <property type="entry name" value="THIOL:DISULFIDE INTERCHANGE PROTEIN DSBE"/>
    <property type="match status" value="1"/>
</dbReference>
<accession>A0A949JE61</accession>
<dbReference type="Gene3D" id="3.40.30.10">
    <property type="entry name" value="Glutaredoxin"/>
    <property type="match status" value="1"/>
</dbReference>
<dbReference type="InterPro" id="IPR050553">
    <property type="entry name" value="Thioredoxin_ResA/DsbE_sf"/>
</dbReference>
<keyword evidence="4" id="KW-1015">Disulfide bond</keyword>
<evidence type="ECO:0000256" key="1">
    <source>
        <dbReference type="ARBA" id="ARBA00004196"/>
    </source>
</evidence>
<keyword evidence="9" id="KW-1185">Reference proteome</keyword>
<dbReference type="GO" id="GO:0016209">
    <property type="term" value="F:antioxidant activity"/>
    <property type="evidence" value="ECO:0007669"/>
    <property type="project" value="InterPro"/>
</dbReference>
<protein>
    <submittedName>
        <fullName evidence="8">TlpA family protein disulfide reductase</fullName>
    </submittedName>
</protein>
<sequence length="216" mass="23314">MSLRRTPRRLPNRRATMYAAVAVSGVVLLSGCGAEDKPSSDGEDSQYLAGTGRVTTVPKEERQSAPDLSGETVDGEQLKLSDHEGKVIVLNVWGSWCPPCRSEAPGFAKVSKEMEKENVQFIGINTKDLDVANAKAFDRTYGITYPSFFDPSGKQVLRFPKGSLNPQTIPSTLVLDTDGKIAVRALKDLSEEELREILKPVVAEAGGAEPPPADAK</sequence>
<dbReference type="Proteomes" id="UP000694501">
    <property type="component" value="Unassembled WGS sequence"/>
</dbReference>
<feature type="domain" description="Thioredoxin" evidence="7">
    <location>
        <begin position="59"/>
        <end position="203"/>
    </location>
</feature>
<reference evidence="8" key="1">
    <citation type="submission" date="2021-06" db="EMBL/GenBank/DDBJ databases">
        <title>Sequencing of actinobacteria type strains.</title>
        <authorList>
            <person name="Nguyen G.-S."/>
            <person name="Wentzel A."/>
        </authorList>
    </citation>
    <scope>NUCLEOTIDE SEQUENCE</scope>
    <source>
        <strain evidence="8">P38-E01</strain>
    </source>
</reference>
<evidence type="ECO:0000256" key="6">
    <source>
        <dbReference type="SAM" id="MobiDB-lite"/>
    </source>
</evidence>
<comment type="caution">
    <text evidence="8">The sequence shown here is derived from an EMBL/GenBank/DDBJ whole genome shotgun (WGS) entry which is preliminary data.</text>
</comment>
<dbReference type="InterPro" id="IPR017937">
    <property type="entry name" value="Thioredoxin_CS"/>
</dbReference>
<dbReference type="SUPFAM" id="SSF52833">
    <property type="entry name" value="Thioredoxin-like"/>
    <property type="match status" value="1"/>
</dbReference>
<evidence type="ECO:0000256" key="4">
    <source>
        <dbReference type="ARBA" id="ARBA00023157"/>
    </source>
</evidence>
<comment type="subcellular location">
    <subcellularLocation>
        <location evidence="1">Cell envelope</location>
    </subcellularLocation>
</comment>
<dbReference type="RefSeq" id="WP_211041297.1">
    <property type="nucleotide sequence ID" value="NZ_JAELVF020000001.1"/>
</dbReference>
<keyword evidence="2" id="KW-0201">Cytochrome c-type biogenesis</keyword>
<evidence type="ECO:0000256" key="5">
    <source>
        <dbReference type="ARBA" id="ARBA00023284"/>
    </source>
</evidence>
<evidence type="ECO:0000256" key="2">
    <source>
        <dbReference type="ARBA" id="ARBA00022748"/>
    </source>
</evidence>
<dbReference type="EMBL" id="JAELVF020000001">
    <property type="protein sequence ID" value="MBU7598286.1"/>
    <property type="molecule type" value="Genomic_DNA"/>
</dbReference>
<dbReference type="AlphaFoldDB" id="A0A949JE61"/>
<keyword evidence="3" id="KW-0735">Signal-anchor</keyword>
<evidence type="ECO:0000313" key="8">
    <source>
        <dbReference type="EMBL" id="MBU7598286.1"/>
    </source>
</evidence>
<dbReference type="InterPro" id="IPR013766">
    <property type="entry name" value="Thioredoxin_domain"/>
</dbReference>
<dbReference type="Pfam" id="PF00578">
    <property type="entry name" value="AhpC-TSA"/>
    <property type="match status" value="1"/>
</dbReference>
<dbReference type="CDD" id="cd02966">
    <property type="entry name" value="TlpA_like_family"/>
    <property type="match status" value="1"/>
</dbReference>
<dbReference type="PROSITE" id="PS00194">
    <property type="entry name" value="THIOREDOXIN_1"/>
    <property type="match status" value="1"/>
</dbReference>
<evidence type="ECO:0000256" key="3">
    <source>
        <dbReference type="ARBA" id="ARBA00022968"/>
    </source>
</evidence>
<dbReference type="GO" id="GO:0016491">
    <property type="term" value="F:oxidoreductase activity"/>
    <property type="evidence" value="ECO:0007669"/>
    <property type="project" value="InterPro"/>
</dbReference>
<keyword evidence="5" id="KW-0676">Redox-active center</keyword>
<dbReference type="InterPro" id="IPR000866">
    <property type="entry name" value="AhpC/TSA"/>
</dbReference>
<gene>
    <name evidence="8" type="ORF">JGS22_011840</name>
</gene>
<keyword evidence="3" id="KW-0812">Transmembrane</keyword>
<feature type="region of interest" description="Disordered" evidence="6">
    <location>
        <begin position="33"/>
        <end position="75"/>
    </location>
</feature>
<dbReference type="GO" id="GO:0030313">
    <property type="term" value="C:cell envelope"/>
    <property type="evidence" value="ECO:0007669"/>
    <property type="project" value="UniProtKB-SubCell"/>
</dbReference>
<organism evidence="8 9">
    <name type="scientific">Streptomyces tardus</name>
    <dbReference type="NCBI Taxonomy" id="2780544"/>
    <lineage>
        <taxon>Bacteria</taxon>
        <taxon>Bacillati</taxon>
        <taxon>Actinomycetota</taxon>
        <taxon>Actinomycetes</taxon>
        <taxon>Kitasatosporales</taxon>
        <taxon>Streptomycetaceae</taxon>
        <taxon>Streptomyces</taxon>
    </lineage>
</organism>